<evidence type="ECO:0000256" key="2">
    <source>
        <dbReference type="ARBA" id="ARBA00008806"/>
    </source>
</evidence>
<evidence type="ECO:0000256" key="5">
    <source>
        <dbReference type="ARBA" id="ARBA00022989"/>
    </source>
</evidence>
<keyword evidence="3" id="KW-1003">Cell membrane</keyword>
<dbReference type="Proteomes" id="UP000184295">
    <property type="component" value="Unassembled WGS sequence"/>
</dbReference>
<keyword evidence="6" id="KW-0472">Membrane</keyword>
<keyword evidence="4" id="KW-0812">Transmembrane</keyword>
<evidence type="ECO:0000313" key="7">
    <source>
        <dbReference type="EMBL" id="SHE27321.1"/>
    </source>
</evidence>
<dbReference type="CDD" id="cd01127">
    <property type="entry name" value="TrwB_TraG_TraD_VirD4"/>
    <property type="match status" value="2"/>
</dbReference>
<dbReference type="SUPFAM" id="SSF52540">
    <property type="entry name" value="P-loop containing nucleoside triphosphate hydrolases"/>
    <property type="match status" value="1"/>
</dbReference>
<dbReference type="Gene3D" id="3.40.50.300">
    <property type="entry name" value="P-loop containing nucleotide triphosphate hydrolases"/>
    <property type="match status" value="1"/>
</dbReference>
<comment type="subcellular location">
    <subcellularLocation>
        <location evidence="1">Cell membrane</location>
        <topology evidence="1">Multi-pass membrane protein</topology>
    </subcellularLocation>
</comment>
<organism evidence="7 8">
    <name type="scientific">Ferrithrix thermotolerans DSM 19514</name>
    <dbReference type="NCBI Taxonomy" id="1121881"/>
    <lineage>
        <taxon>Bacteria</taxon>
        <taxon>Bacillati</taxon>
        <taxon>Actinomycetota</taxon>
        <taxon>Acidimicrobiia</taxon>
        <taxon>Acidimicrobiales</taxon>
        <taxon>Acidimicrobiaceae</taxon>
        <taxon>Ferrithrix</taxon>
    </lineage>
</organism>
<evidence type="ECO:0000256" key="6">
    <source>
        <dbReference type="ARBA" id="ARBA00023136"/>
    </source>
</evidence>
<evidence type="ECO:0000256" key="3">
    <source>
        <dbReference type="ARBA" id="ARBA00022475"/>
    </source>
</evidence>
<dbReference type="STRING" id="1121881.SAMN02745225_00054"/>
<dbReference type="EMBL" id="FQUL01000001">
    <property type="protein sequence ID" value="SHE27321.1"/>
    <property type="molecule type" value="Genomic_DNA"/>
</dbReference>
<sequence>MFFLGNRRSDAVFSDPESHVLVLGPPRSGKTSSLIIPNLIGFQGPAVVTSTKPDVLRAALQDRSRVGTVWLFDPSRSIKVVEGVKEARWSPVEGSDTLDRAVKVADVCVDVALGVATGADRHWSERSKALLAPLLLAASYARAPISDVVGWIDVRALEEPKAILSAHSAYRALQILSSVEQSEERERSAIFSSASGALAMYRYDGALDVGDDFNFDPREFVSSTDTLFIVSPSAIQKVVAPLVVTLIDRIREEAFRSSNEGRTDRVALFLDEMANIAPLPNLGSILSEGASQNMSLMACLQDLSQAEARWPKLSKGLLTLFGTTVLLPGVADVETLRNLSALSGIKVSKEYSFSDQRDRRRSALSRSIRLKESPLLEPHRLAWIAPERAIVCEPKRGLREVELVPYYKSRAALEIERSRTERMR</sequence>
<dbReference type="InterPro" id="IPR003688">
    <property type="entry name" value="TraG/VirD4"/>
</dbReference>
<evidence type="ECO:0000313" key="8">
    <source>
        <dbReference type="Proteomes" id="UP000184295"/>
    </source>
</evidence>
<comment type="similarity">
    <text evidence="2">Belongs to the VirD4/TraG family.</text>
</comment>
<dbReference type="PANTHER" id="PTHR37937:SF1">
    <property type="entry name" value="CONJUGATIVE TRANSFER: DNA TRANSPORT"/>
    <property type="match status" value="1"/>
</dbReference>
<dbReference type="GO" id="GO:0005886">
    <property type="term" value="C:plasma membrane"/>
    <property type="evidence" value="ECO:0007669"/>
    <property type="project" value="UniProtKB-SubCell"/>
</dbReference>
<dbReference type="InterPro" id="IPR051539">
    <property type="entry name" value="T4SS-coupling_protein"/>
</dbReference>
<dbReference type="PANTHER" id="PTHR37937">
    <property type="entry name" value="CONJUGATIVE TRANSFER: DNA TRANSPORT"/>
    <property type="match status" value="1"/>
</dbReference>
<gene>
    <name evidence="7" type="ORF">SAMN02745225_00054</name>
</gene>
<protein>
    <submittedName>
        <fullName evidence="7">Type IV secretory system Conjugative DNA transfer</fullName>
    </submittedName>
</protein>
<accession>A0A1M4S545</accession>
<reference evidence="8" key="1">
    <citation type="submission" date="2016-11" db="EMBL/GenBank/DDBJ databases">
        <authorList>
            <person name="Varghese N."/>
            <person name="Submissions S."/>
        </authorList>
    </citation>
    <scope>NUCLEOTIDE SEQUENCE [LARGE SCALE GENOMIC DNA]</scope>
    <source>
        <strain evidence="8">DSM 19514</strain>
    </source>
</reference>
<keyword evidence="5" id="KW-1133">Transmembrane helix</keyword>
<keyword evidence="8" id="KW-1185">Reference proteome</keyword>
<dbReference type="OrthoDB" id="226701at2"/>
<proteinExistence type="inferred from homology"/>
<evidence type="ECO:0000256" key="4">
    <source>
        <dbReference type="ARBA" id="ARBA00022692"/>
    </source>
</evidence>
<evidence type="ECO:0000256" key="1">
    <source>
        <dbReference type="ARBA" id="ARBA00004651"/>
    </source>
</evidence>
<dbReference type="InterPro" id="IPR027417">
    <property type="entry name" value="P-loop_NTPase"/>
</dbReference>
<name>A0A1M4S545_9ACTN</name>
<dbReference type="Pfam" id="PF02534">
    <property type="entry name" value="T4SS-DNA_transf"/>
    <property type="match status" value="1"/>
</dbReference>
<dbReference type="AlphaFoldDB" id="A0A1M4S545"/>
<dbReference type="RefSeq" id="WP_072787581.1">
    <property type="nucleotide sequence ID" value="NZ_FQUL01000001.1"/>
</dbReference>